<evidence type="ECO:0000313" key="7">
    <source>
        <dbReference type="EMBL" id="VWL91663.1"/>
    </source>
</evidence>
<dbReference type="GO" id="GO:0004252">
    <property type="term" value="F:serine-type endopeptidase activity"/>
    <property type="evidence" value="ECO:0007669"/>
    <property type="project" value="InterPro"/>
</dbReference>
<protein>
    <recommendedName>
        <fullName evidence="6">ATP-dependent Clp protease proteolytic subunit</fullName>
    </recommendedName>
</protein>
<organism evidence="7 8">
    <name type="scientific">Collinsella intestinalis</name>
    <dbReference type="NCBI Taxonomy" id="147207"/>
    <lineage>
        <taxon>Bacteria</taxon>
        <taxon>Bacillati</taxon>
        <taxon>Actinomycetota</taxon>
        <taxon>Coriobacteriia</taxon>
        <taxon>Coriobacteriales</taxon>
        <taxon>Coriobacteriaceae</taxon>
        <taxon>Collinsella</taxon>
    </lineage>
</organism>
<gene>
    <name evidence="7" type="primary">clpP_1</name>
    <name evidence="7" type="ORF">JKKLCJKK_00387</name>
</gene>
<dbReference type="RefSeq" id="WP_152063120.1">
    <property type="nucleotide sequence ID" value="NZ_CABWIC010000007.1"/>
</dbReference>
<dbReference type="InterPro" id="IPR001907">
    <property type="entry name" value="ClpP"/>
</dbReference>
<accession>A0A5K1ITB8</accession>
<keyword evidence="2" id="KW-0963">Cytoplasm</keyword>
<dbReference type="EMBL" id="CABWIC010000007">
    <property type="protein sequence ID" value="VWL91663.1"/>
    <property type="molecule type" value="Genomic_DNA"/>
</dbReference>
<evidence type="ECO:0000256" key="1">
    <source>
        <dbReference type="ARBA" id="ARBA00007039"/>
    </source>
</evidence>
<dbReference type="GO" id="GO:0051117">
    <property type="term" value="F:ATPase binding"/>
    <property type="evidence" value="ECO:0007669"/>
    <property type="project" value="TreeGrafter"/>
</dbReference>
<keyword evidence="3 7" id="KW-0645">Protease</keyword>
<dbReference type="GO" id="GO:0004176">
    <property type="term" value="F:ATP-dependent peptidase activity"/>
    <property type="evidence" value="ECO:0007669"/>
    <property type="project" value="InterPro"/>
</dbReference>
<dbReference type="Gene3D" id="3.90.226.10">
    <property type="entry name" value="2-enoyl-CoA Hydratase, Chain A, domain 1"/>
    <property type="match status" value="1"/>
</dbReference>
<dbReference type="PANTHER" id="PTHR10381:SF70">
    <property type="entry name" value="ATP-DEPENDENT CLP PROTEASE PROTEOLYTIC SUBUNIT"/>
    <property type="match status" value="1"/>
</dbReference>
<dbReference type="Proteomes" id="UP000405524">
    <property type="component" value="Unassembled WGS sequence"/>
</dbReference>
<dbReference type="CDD" id="cd07016">
    <property type="entry name" value="S14_ClpP_1"/>
    <property type="match status" value="1"/>
</dbReference>
<dbReference type="PANTHER" id="PTHR10381">
    <property type="entry name" value="ATP-DEPENDENT CLP PROTEASE PROTEOLYTIC SUBUNIT"/>
    <property type="match status" value="1"/>
</dbReference>
<dbReference type="PRINTS" id="PR00127">
    <property type="entry name" value="CLPPROTEASEP"/>
</dbReference>
<dbReference type="InterPro" id="IPR023562">
    <property type="entry name" value="ClpP/TepA"/>
</dbReference>
<evidence type="ECO:0000313" key="8">
    <source>
        <dbReference type="Proteomes" id="UP000405524"/>
    </source>
</evidence>
<evidence type="ECO:0000256" key="6">
    <source>
        <dbReference type="RuleBase" id="RU003567"/>
    </source>
</evidence>
<dbReference type="AlphaFoldDB" id="A0A5K1ITB8"/>
<dbReference type="GO" id="GO:0006515">
    <property type="term" value="P:protein quality control for misfolded or incompletely synthesized proteins"/>
    <property type="evidence" value="ECO:0007669"/>
    <property type="project" value="TreeGrafter"/>
</dbReference>
<reference evidence="7 8" key="1">
    <citation type="submission" date="2019-10" db="EMBL/GenBank/DDBJ databases">
        <authorList>
            <person name="Wolf R A."/>
        </authorList>
    </citation>
    <scope>NUCLEOTIDE SEQUENCE [LARGE SCALE GENOMIC DNA]</scope>
    <source>
        <strain evidence="7">Collinsella_intestinalis_DSM_13632</strain>
    </source>
</reference>
<keyword evidence="5" id="KW-0720">Serine protease</keyword>
<keyword evidence="4 7" id="KW-0378">Hydrolase</keyword>
<dbReference type="SUPFAM" id="SSF52096">
    <property type="entry name" value="ClpP/crotonase"/>
    <property type="match status" value="1"/>
</dbReference>
<dbReference type="GO" id="GO:0009368">
    <property type="term" value="C:endopeptidase Clp complex"/>
    <property type="evidence" value="ECO:0007669"/>
    <property type="project" value="TreeGrafter"/>
</dbReference>
<name>A0A5K1ITB8_9ACTN</name>
<evidence type="ECO:0000256" key="3">
    <source>
        <dbReference type="ARBA" id="ARBA00022670"/>
    </source>
</evidence>
<evidence type="ECO:0000256" key="4">
    <source>
        <dbReference type="ARBA" id="ARBA00022801"/>
    </source>
</evidence>
<dbReference type="NCBIfam" id="NF045542">
    <property type="entry name" value="Clp_rel_HeadMat"/>
    <property type="match status" value="1"/>
</dbReference>
<evidence type="ECO:0000256" key="5">
    <source>
        <dbReference type="ARBA" id="ARBA00022825"/>
    </source>
</evidence>
<comment type="similarity">
    <text evidence="1 6">Belongs to the peptidase S14 family.</text>
</comment>
<sequence length="237" mass="24908">MKDINVFGPIGDFWDDAATTASDFAAQLKEAGGDDVTVHINSGGGDVFDANTMAETLRAYKGRTTASIEGLAASAASYFALTADEVVIGPSALLMIHNPYTCCRGEASDMRKTADLLDKLRGTISAQYVKKTGMELSEVEALMDEETWFTAEEAVERGFADRMSDAAPVAACIDEKMLGKFKHAPEGIANAVDEPAGEVEPTMPPSTGEPATEAVVDEAGAASRVVCVNGAFLKVEG</sequence>
<dbReference type="OrthoDB" id="9806592at2"/>
<dbReference type="InterPro" id="IPR029045">
    <property type="entry name" value="ClpP/crotonase-like_dom_sf"/>
</dbReference>
<dbReference type="GeneID" id="77465377"/>
<evidence type="ECO:0000256" key="2">
    <source>
        <dbReference type="ARBA" id="ARBA00022490"/>
    </source>
</evidence>
<dbReference type="Pfam" id="PF00574">
    <property type="entry name" value="CLP_protease"/>
    <property type="match status" value="1"/>
</dbReference>
<proteinExistence type="inferred from homology"/>